<name>A0A133V6X1_9EURY</name>
<protein>
    <recommendedName>
        <fullName evidence="11">Prepilin type IV endopeptidase peptidase domain-containing protein</fullName>
    </recommendedName>
</protein>
<dbReference type="InterPro" id="IPR052218">
    <property type="entry name" value="Preflagellin_Peptidase"/>
</dbReference>
<evidence type="ECO:0000313" key="10">
    <source>
        <dbReference type="Proteomes" id="UP000070400"/>
    </source>
</evidence>
<evidence type="ECO:0000256" key="2">
    <source>
        <dbReference type="ARBA" id="ARBA00022475"/>
    </source>
</evidence>
<evidence type="ECO:0008006" key="11">
    <source>
        <dbReference type="Google" id="ProtNLM"/>
    </source>
</evidence>
<evidence type="ECO:0000256" key="3">
    <source>
        <dbReference type="ARBA" id="ARBA00022692"/>
    </source>
</evidence>
<reference evidence="9 10" key="1">
    <citation type="journal article" date="2016" name="Sci. Rep.">
        <title>Metabolic traits of an uncultured archaeal lineage -MSBL1- from brine pools of the Red Sea.</title>
        <authorList>
            <person name="Mwirichia R."/>
            <person name="Alam I."/>
            <person name="Rashid M."/>
            <person name="Vinu M."/>
            <person name="Ba-Alawi W."/>
            <person name="Anthony Kamau A."/>
            <person name="Kamanda Ngugi D."/>
            <person name="Goker M."/>
            <person name="Klenk H.P."/>
            <person name="Bajic V."/>
            <person name="Stingl U."/>
        </authorList>
    </citation>
    <scope>NUCLEOTIDE SEQUENCE [LARGE SCALE GENOMIC DNA]</scope>
    <source>
        <strain evidence="9">SCGC-AAA261D19</strain>
    </source>
</reference>
<comment type="caution">
    <text evidence="9">The sequence shown here is derived from an EMBL/GenBank/DDBJ whole genome shotgun (WGS) entry which is preliminary data.</text>
</comment>
<feature type="transmembrane region" description="Helical" evidence="6">
    <location>
        <begin position="32"/>
        <end position="50"/>
    </location>
</feature>
<keyword evidence="5 6" id="KW-0472">Membrane</keyword>
<feature type="domain" description="Peptidase A24A-predicted C-terminal archaea" evidence="8">
    <location>
        <begin position="135"/>
        <end position="231"/>
    </location>
</feature>
<organism evidence="9 10">
    <name type="scientific">candidate division MSBL1 archaeon SCGC-AAA261D19</name>
    <dbReference type="NCBI Taxonomy" id="1698273"/>
    <lineage>
        <taxon>Archaea</taxon>
        <taxon>Methanobacteriati</taxon>
        <taxon>Methanobacteriota</taxon>
        <taxon>candidate division MSBL1</taxon>
    </lineage>
</organism>
<evidence type="ECO:0000313" key="9">
    <source>
        <dbReference type="EMBL" id="KXB02182.1"/>
    </source>
</evidence>
<dbReference type="Gene3D" id="1.20.120.1220">
    <property type="match status" value="1"/>
</dbReference>
<comment type="subcellular location">
    <subcellularLocation>
        <location evidence="1">Cell membrane</location>
        <topology evidence="1">Multi-pass membrane protein</topology>
    </subcellularLocation>
</comment>
<keyword evidence="10" id="KW-1185">Reference proteome</keyword>
<proteinExistence type="predicted"/>
<feature type="domain" description="Prepilin type IV endopeptidase peptidase" evidence="7">
    <location>
        <begin position="13"/>
        <end position="131"/>
    </location>
</feature>
<keyword evidence="3 6" id="KW-0812">Transmembrane</keyword>
<dbReference type="Pfam" id="PF01478">
    <property type="entry name" value="Peptidase_A24"/>
    <property type="match status" value="1"/>
</dbReference>
<dbReference type="GO" id="GO:0005886">
    <property type="term" value="C:plasma membrane"/>
    <property type="evidence" value="ECO:0007669"/>
    <property type="project" value="UniProtKB-SubCell"/>
</dbReference>
<evidence type="ECO:0000256" key="4">
    <source>
        <dbReference type="ARBA" id="ARBA00022989"/>
    </source>
</evidence>
<keyword evidence="2" id="KW-1003">Cell membrane</keyword>
<accession>A0A133V6X1</accession>
<sequence length="265" mass="29001">MIVDLIPVVLALGSVSVAIYTDLKDRIIPNKLTYPLIVLGIVFYLVRGIYRSDFYFALFGVVGAALGFGIGYAMYLMGGWAGGDVKLFAALGALLPTAPTIDGFPLFTAPWVSFYPFFPVTLFFNSVILAAPALLIYAVLSRLRGGGAFYEEVKLSEIEEGMIPAEIIYEKDGEIERRSPGPLGFLTERLGNPDWDRKLTSPWKAAGFSPHDVEVLRELVRKGKLENRIRIKKGVPFAPAIGAGVFAAIIYGGLYWRIMLAVISA</sequence>
<dbReference type="Pfam" id="PF06819">
    <property type="entry name" value="Arc_PepC"/>
    <property type="match status" value="1"/>
</dbReference>
<feature type="transmembrane region" description="Helical" evidence="6">
    <location>
        <begin position="114"/>
        <end position="140"/>
    </location>
</feature>
<gene>
    <name evidence="9" type="ORF">AKJ43_02230</name>
</gene>
<dbReference type="PANTHER" id="PTHR36506">
    <property type="entry name" value="PREFLAGELLIN PEPTIDASE"/>
    <property type="match status" value="1"/>
</dbReference>
<evidence type="ECO:0000259" key="7">
    <source>
        <dbReference type="Pfam" id="PF01478"/>
    </source>
</evidence>
<dbReference type="AlphaFoldDB" id="A0A133V6X1"/>
<feature type="transmembrane region" description="Helical" evidence="6">
    <location>
        <begin position="56"/>
        <end position="75"/>
    </location>
</feature>
<evidence type="ECO:0000259" key="8">
    <source>
        <dbReference type="Pfam" id="PF06819"/>
    </source>
</evidence>
<keyword evidence="4 6" id="KW-1133">Transmembrane helix</keyword>
<evidence type="ECO:0000256" key="6">
    <source>
        <dbReference type="SAM" id="Phobius"/>
    </source>
</evidence>
<dbReference type="GO" id="GO:0004190">
    <property type="term" value="F:aspartic-type endopeptidase activity"/>
    <property type="evidence" value="ECO:0007669"/>
    <property type="project" value="InterPro"/>
</dbReference>
<dbReference type="InterPro" id="IPR000045">
    <property type="entry name" value="Prepilin_IV_endopep_pep"/>
</dbReference>
<evidence type="ECO:0000256" key="1">
    <source>
        <dbReference type="ARBA" id="ARBA00004651"/>
    </source>
</evidence>
<dbReference type="EMBL" id="LHXX01000022">
    <property type="protein sequence ID" value="KXB02182.1"/>
    <property type="molecule type" value="Genomic_DNA"/>
</dbReference>
<feature type="transmembrane region" description="Helical" evidence="6">
    <location>
        <begin position="6"/>
        <end position="23"/>
    </location>
</feature>
<dbReference type="InterPro" id="IPR009639">
    <property type="entry name" value="Pept_A24A_C_arc"/>
</dbReference>
<evidence type="ECO:0000256" key="5">
    <source>
        <dbReference type="ARBA" id="ARBA00023136"/>
    </source>
</evidence>
<dbReference type="PANTHER" id="PTHR36506:SF1">
    <property type="entry name" value="PREFLAGELLIN PEPTIDASE"/>
    <property type="match status" value="1"/>
</dbReference>
<dbReference type="Proteomes" id="UP000070400">
    <property type="component" value="Unassembled WGS sequence"/>
</dbReference>
<feature type="transmembrane region" description="Helical" evidence="6">
    <location>
        <begin position="234"/>
        <end position="256"/>
    </location>
</feature>